<dbReference type="EMBL" id="UGUV01000003">
    <property type="protein sequence ID" value="SUE72795.1"/>
    <property type="molecule type" value="Genomic_DNA"/>
</dbReference>
<evidence type="ECO:0000256" key="1">
    <source>
        <dbReference type="SAM" id="MobiDB-lite"/>
    </source>
</evidence>
<dbReference type="AlphaFoldDB" id="A0A379PKS2"/>
<sequence>MAEKSNQPNITLPQRTITITGEYSARMCQNTVRVSRIEQRAIQIAMAPPAIRDAGRRAMDRFAQATAQFESELAQIERELEASSRGGNRRSNGAQARGNEQRQNQGRDNAAASASTPAKAAAKPTAKPAASTKDASKNGASKGEQAKPVKPSATPPTGQVEAASKAQPSATQNDAEPAKVQDAVLAQGQAVEAKPVAETATAAEGATPANLEAL</sequence>
<feature type="compositionally biased region" description="Low complexity" evidence="1">
    <location>
        <begin position="197"/>
        <end position="214"/>
    </location>
</feature>
<evidence type="ECO:0000313" key="2">
    <source>
        <dbReference type="EMBL" id="SUE72355.1"/>
    </source>
</evidence>
<reference evidence="3 4" key="1">
    <citation type="submission" date="2018-06" db="EMBL/GenBank/DDBJ databases">
        <authorList>
            <consortium name="Pathogen Informatics"/>
            <person name="Doyle S."/>
        </authorList>
    </citation>
    <scope>NUCLEOTIDE SEQUENCE [LARGE SCALE GENOMIC DNA]</scope>
    <source>
        <strain evidence="3 4">NCTC10692</strain>
    </source>
</reference>
<accession>A0A379PKS2</accession>
<dbReference type="Proteomes" id="UP000255303">
    <property type="component" value="Unassembled WGS sequence"/>
</dbReference>
<feature type="compositionally biased region" description="Polar residues" evidence="1">
    <location>
        <begin position="85"/>
        <end position="94"/>
    </location>
</feature>
<name>A0A379PKS2_ECTOL</name>
<dbReference type="RefSeq" id="WP_020309078.1">
    <property type="nucleotide sequence ID" value="NZ_FNZC01000019.1"/>
</dbReference>
<protein>
    <submittedName>
        <fullName evidence="3">Uncharacterized protein</fullName>
    </submittedName>
</protein>
<dbReference type="EMBL" id="UGUV01000003">
    <property type="protein sequence ID" value="SUE72355.1"/>
    <property type="molecule type" value="Genomic_DNA"/>
</dbReference>
<feature type="compositionally biased region" description="Low complexity" evidence="1">
    <location>
        <begin position="110"/>
        <end position="133"/>
    </location>
</feature>
<gene>
    <name evidence="2" type="ORF">NCTC10692_04510</name>
    <name evidence="3" type="ORF">NCTC10692_04951</name>
</gene>
<organism evidence="3 4">
    <name type="scientific">Ectopseudomonas oleovorans</name>
    <name type="common">Pseudomonas oleovorans</name>
    <dbReference type="NCBI Taxonomy" id="301"/>
    <lineage>
        <taxon>Bacteria</taxon>
        <taxon>Pseudomonadati</taxon>
        <taxon>Pseudomonadota</taxon>
        <taxon>Gammaproteobacteria</taxon>
        <taxon>Pseudomonadales</taxon>
        <taxon>Pseudomonadaceae</taxon>
        <taxon>Ectopseudomonas</taxon>
    </lineage>
</organism>
<feature type="region of interest" description="Disordered" evidence="1">
    <location>
        <begin position="80"/>
        <end position="214"/>
    </location>
</feature>
<evidence type="ECO:0000313" key="4">
    <source>
        <dbReference type="Proteomes" id="UP000255303"/>
    </source>
</evidence>
<proteinExistence type="predicted"/>
<evidence type="ECO:0000313" key="3">
    <source>
        <dbReference type="EMBL" id="SUE72795.1"/>
    </source>
</evidence>